<evidence type="ECO:0000313" key="4">
    <source>
        <dbReference type="Proteomes" id="UP000230869"/>
    </source>
</evidence>
<dbReference type="Proteomes" id="UP000230869">
    <property type="component" value="Unassembled WGS sequence"/>
</dbReference>
<evidence type="ECO:0000256" key="1">
    <source>
        <dbReference type="ARBA" id="ARBA00023211"/>
    </source>
</evidence>
<dbReference type="AlphaFoldDB" id="A0A2M6KAH5"/>
<dbReference type="GO" id="GO:0009098">
    <property type="term" value="P:L-leucine biosynthetic process"/>
    <property type="evidence" value="ECO:0007669"/>
    <property type="project" value="TreeGrafter"/>
</dbReference>
<dbReference type="Pfam" id="PF00682">
    <property type="entry name" value="HMGL-like"/>
    <property type="match status" value="1"/>
</dbReference>
<comment type="caution">
    <text evidence="3">The sequence shown here is derived from an EMBL/GenBank/DDBJ whole genome shotgun (WGS) entry which is preliminary data.</text>
</comment>
<keyword evidence="1" id="KW-0464">Manganese</keyword>
<protein>
    <recommendedName>
        <fullName evidence="2">Pyruvate carboxyltransferase domain-containing protein</fullName>
    </recommendedName>
</protein>
<feature type="domain" description="Pyruvate carboxyltransferase" evidence="2">
    <location>
        <begin position="36"/>
        <end position="304"/>
    </location>
</feature>
<dbReference type="PANTHER" id="PTHR10277:SF9">
    <property type="entry name" value="2-ISOPROPYLMALATE SYNTHASE 1, CHLOROPLASTIC-RELATED"/>
    <property type="match status" value="1"/>
</dbReference>
<dbReference type="PANTHER" id="PTHR10277">
    <property type="entry name" value="HOMOCITRATE SYNTHASE-RELATED"/>
    <property type="match status" value="1"/>
</dbReference>
<evidence type="ECO:0000259" key="2">
    <source>
        <dbReference type="PROSITE" id="PS50991"/>
    </source>
</evidence>
<dbReference type="EMBL" id="PCWW01000001">
    <property type="protein sequence ID" value="PIR14092.1"/>
    <property type="molecule type" value="Genomic_DNA"/>
</dbReference>
<accession>A0A2M6KAH5</accession>
<evidence type="ECO:0000313" key="3">
    <source>
        <dbReference type="EMBL" id="PIR14092.1"/>
    </source>
</evidence>
<dbReference type="PROSITE" id="PS50991">
    <property type="entry name" value="PYR_CT"/>
    <property type="match status" value="1"/>
</dbReference>
<dbReference type="InterPro" id="IPR013785">
    <property type="entry name" value="Aldolase_TIM"/>
</dbReference>
<dbReference type="Gene3D" id="3.20.20.70">
    <property type="entry name" value="Aldolase class I"/>
    <property type="match status" value="1"/>
</dbReference>
<gene>
    <name evidence="3" type="ORF">COV49_00015</name>
</gene>
<sequence length="443" mass="49439">MLPKIRDFNWNHESHISSPLPKKLPGDPTPEQILHMEIVSEDLRDGLHGVERYPSSEEMLPYARSLYDFGISRMTVGIFPGESYIVDKTIKKLLAEMYEYLPHAKPLVLCLASKNSLRWSLECLEYNPNLEALVFMGTSPMRRLVQQWDFKEIVKRLGKTTNMAVRAGLSVIGASEHTSQTPPHELEEIIKTQVGNGATSICIADTIGTARPIGAYRITKFTKEILKSIGHQSVPVEWHGHRDLGNDISTSMSALSAGADRIHTVSRGIGERAGNTKLEAFVLNCNQILVEHGKETPWKLKLLLSILQQYEEITQTPTPSHGPLAKRFNHTTVGIHADAIEKTHLLADEARKNNDTKLEQIYEIMARTIYSAVDASLVGGLPIEAGVGPWSGHKNVHLAYRRIIGSASILDITIVEKTLHLARTLGRELSKEELKKIFLEETS</sequence>
<dbReference type="InterPro" id="IPR000891">
    <property type="entry name" value="PYR_CT"/>
</dbReference>
<dbReference type="CDD" id="cd03174">
    <property type="entry name" value="DRE_TIM_metallolyase"/>
    <property type="match status" value="1"/>
</dbReference>
<dbReference type="GO" id="GO:0003852">
    <property type="term" value="F:2-isopropylmalate synthase activity"/>
    <property type="evidence" value="ECO:0007669"/>
    <property type="project" value="TreeGrafter"/>
</dbReference>
<dbReference type="SUPFAM" id="SSF51569">
    <property type="entry name" value="Aldolase"/>
    <property type="match status" value="1"/>
</dbReference>
<name>A0A2M6KAH5_9BACT</name>
<reference evidence="3 4" key="1">
    <citation type="submission" date="2017-09" db="EMBL/GenBank/DDBJ databases">
        <title>Depth-based differentiation of microbial function through sediment-hosted aquifers and enrichment of novel symbionts in the deep terrestrial subsurface.</title>
        <authorList>
            <person name="Probst A.J."/>
            <person name="Ladd B."/>
            <person name="Jarett J.K."/>
            <person name="Geller-Mcgrath D.E."/>
            <person name="Sieber C.M."/>
            <person name="Emerson J.B."/>
            <person name="Anantharaman K."/>
            <person name="Thomas B.C."/>
            <person name="Malmstrom R."/>
            <person name="Stieglmeier M."/>
            <person name="Klingl A."/>
            <person name="Woyke T."/>
            <person name="Ryan C.M."/>
            <person name="Banfield J.F."/>
        </authorList>
    </citation>
    <scope>NUCLEOTIDE SEQUENCE [LARGE SCALE GENOMIC DNA]</scope>
    <source>
        <strain evidence="3">CG11_big_fil_rev_8_21_14_0_20_39_10</strain>
    </source>
</reference>
<proteinExistence type="predicted"/>
<dbReference type="InterPro" id="IPR050073">
    <property type="entry name" value="2-IPM_HCS-like"/>
</dbReference>
<organism evidence="3 4">
    <name type="scientific">Candidatus Falkowbacteria bacterium CG11_big_fil_rev_8_21_14_0_20_39_10</name>
    <dbReference type="NCBI Taxonomy" id="1974570"/>
    <lineage>
        <taxon>Bacteria</taxon>
        <taxon>Candidatus Falkowiibacteriota</taxon>
    </lineage>
</organism>